<keyword evidence="3" id="KW-1185">Reference proteome</keyword>
<feature type="region of interest" description="Disordered" evidence="1">
    <location>
        <begin position="675"/>
        <end position="701"/>
    </location>
</feature>
<evidence type="ECO:0000313" key="2">
    <source>
        <dbReference type="EMBL" id="KAJ8026612.1"/>
    </source>
</evidence>
<accession>A0A9Q1BIE3</accession>
<feature type="region of interest" description="Disordered" evidence="1">
    <location>
        <begin position="385"/>
        <end position="410"/>
    </location>
</feature>
<name>A0A9Q1BIE3_HOLLE</name>
<sequence>MPFNHNMSHVLEETTFDETFDYQNGSAVFSPGGTFHVSTEYFDGVPLPRTSSPIQPNLPKYTDEEKREIWRRRVLLKKPILFTYRNHRHPKKSYKYLHRQLQRRRIKIDDPRCRTPTPTALKTSWTRFEDVIKNLTFFVSIFFTQREGILSSPAHIEFIEFDSNFAHSKHDAAGCAGIKDVSRDDLGGVQNISDEISNAFSSSSDSFKALQQEIVNKVKRDIAEDNVPPNFKQADEGKDGRSYWDRVMKTRRSYVSQRTPHFKLARKKAQLLRSGLMNLLSPSSESEETTSPEYNLRKCRVNPNYNRNASGISSEDSSAFLDKSCRPLSQNSSTMSANSSVYDVEDERMKNQNSEQFQIPVVEPSCRRIPQKGKREYHALDEIFEHDEEDPGYQGKDDQNPSTEMTSLHRSWSSNPNLIIIVPENTNTLVNPTEKHPKPRRSNSSPNIKSLTPPILEENEAHLKSNLKGTRYDASSSLNGGKDFCHDPNFKDQTKATDYIYFQDKKKRQTIASDAEMVSRESEARHRTHVRREFPNSVNIENETIADTVNTTNTYHSNIVTTERINGKTGERFLCNGAKDCKVDYGNPDRDQNLPQNQKHLETELNGGPYDKAGVYYNNSRRQDAQQKPQQFQKCHDPSFRGFGLNDKYHYYKHTNNANAQKPGGNKILKGACGPGNFQIENQKTREPRSGPLDHQPTQKNSYEQWRTDHLAHGTNPNCPCYDCDTNCNRYNAQTTRMHIQPFPEGTRSNGENVQVNDITQDANRPNARSGRPPQQMPYLRNEHLLPRGPQCPPHGNVRLPYRRPFQFCRPAGPFRRMPPPVGVPLPPSFRFAMRRPPFLGVIPTHFPPPCRFPILLPPMPQRVPRIFP</sequence>
<feature type="region of interest" description="Disordered" evidence="1">
    <location>
        <begin position="429"/>
        <end position="455"/>
    </location>
</feature>
<proteinExistence type="predicted"/>
<evidence type="ECO:0000313" key="3">
    <source>
        <dbReference type="Proteomes" id="UP001152320"/>
    </source>
</evidence>
<dbReference type="Proteomes" id="UP001152320">
    <property type="component" value="Chromosome 16"/>
</dbReference>
<protein>
    <submittedName>
        <fullName evidence="2">Uncharacterized protein</fullName>
    </submittedName>
</protein>
<comment type="caution">
    <text evidence="2">The sequence shown here is derived from an EMBL/GenBank/DDBJ whole genome shotgun (WGS) entry which is preliminary data.</text>
</comment>
<evidence type="ECO:0000256" key="1">
    <source>
        <dbReference type="SAM" id="MobiDB-lite"/>
    </source>
</evidence>
<reference evidence="2" key="1">
    <citation type="submission" date="2021-10" db="EMBL/GenBank/DDBJ databases">
        <title>Tropical sea cucumber genome reveals ecological adaptation and Cuvierian tubules defense mechanism.</title>
        <authorList>
            <person name="Chen T."/>
        </authorList>
    </citation>
    <scope>NUCLEOTIDE SEQUENCE</scope>
    <source>
        <strain evidence="2">Nanhai2018</strain>
        <tissue evidence="2">Muscle</tissue>
    </source>
</reference>
<dbReference type="EMBL" id="JAIZAY010000016">
    <property type="protein sequence ID" value="KAJ8026612.1"/>
    <property type="molecule type" value="Genomic_DNA"/>
</dbReference>
<dbReference type="AlphaFoldDB" id="A0A9Q1BIE3"/>
<feature type="compositionally biased region" description="Polar residues" evidence="1">
    <location>
        <begin position="400"/>
        <end position="410"/>
    </location>
</feature>
<gene>
    <name evidence="2" type="ORF">HOLleu_31498</name>
</gene>
<organism evidence="2 3">
    <name type="scientific">Holothuria leucospilota</name>
    <name type="common">Black long sea cucumber</name>
    <name type="synonym">Mertensiothuria leucospilota</name>
    <dbReference type="NCBI Taxonomy" id="206669"/>
    <lineage>
        <taxon>Eukaryota</taxon>
        <taxon>Metazoa</taxon>
        <taxon>Echinodermata</taxon>
        <taxon>Eleutherozoa</taxon>
        <taxon>Echinozoa</taxon>
        <taxon>Holothuroidea</taxon>
        <taxon>Aspidochirotacea</taxon>
        <taxon>Aspidochirotida</taxon>
        <taxon>Holothuriidae</taxon>
        <taxon>Holothuria</taxon>
    </lineage>
</organism>